<feature type="region of interest" description="Disordered" evidence="1">
    <location>
        <begin position="1"/>
        <end position="40"/>
    </location>
</feature>
<feature type="compositionally biased region" description="Basic and acidic residues" evidence="1">
    <location>
        <begin position="11"/>
        <end position="20"/>
    </location>
</feature>
<evidence type="ECO:0000313" key="2">
    <source>
        <dbReference type="EMBL" id="PYI06389.1"/>
    </source>
</evidence>
<dbReference type="AlphaFoldDB" id="A0A319EWK1"/>
<reference evidence="2 3" key="1">
    <citation type="submission" date="2018-02" db="EMBL/GenBank/DDBJ databases">
        <title>The genomes of Aspergillus section Nigri reveals drivers in fungal speciation.</title>
        <authorList>
            <consortium name="DOE Joint Genome Institute"/>
            <person name="Vesth T.C."/>
            <person name="Nybo J."/>
            <person name="Theobald S."/>
            <person name="Brandl J."/>
            <person name="Frisvad J.C."/>
            <person name="Nielsen K.F."/>
            <person name="Lyhne E.K."/>
            <person name="Kogle M.E."/>
            <person name="Kuo A."/>
            <person name="Riley R."/>
            <person name="Clum A."/>
            <person name="Nolan M."/>
            <person name="Lipzen A."/>
            <person name="Salamov A."/>
            <person name="Henrissat B."/>
            <person name="Wiebenga A."/>
            <person name="De vries R.P."/>
            <person name="Grigoriev I.V."/>
            <person name="Mortensen U.H."/>
            <person name="Andersen M.R."/>
            <person name="Baker S.E."/>
        </authorList>
    </citation>
    <scope>NUCLEOTIDE SEQUENCE [LARGE SCALE GENOMIC DNA]</scope>
    <source>
        <strain evidence="2 3">CBS 121057</strain>
    </source>
</reference>
<keyword evidence="3" id="KW-1185">Reference proteome</keyword>
<dbReference type="EMBL" id="KZ826350">
    <property type="protein sequence ID" value="PYI06389.1"/>
    <property type="molecule type" value="Genomic_DNA"/>
</dbReference>
<proteinExistence type="predicted"/>
<name>A0A319EWK1_ASPSB</name>
<organism evidence="2 3">
    <name type="scientific">Aspergillus sclerotiicarbonarius (strain CBS 121057 / IBT 28362)</name>
    <dbReference type="NCBI Taxonomy" id="1448318"/>
    <lineage>
        <taxon>Eukaryota</taxon>
        <taxon>Fungi</taxon>
        <taxon>Dikarya</taxon>
        <taxon>Ascomycota</taxon>
        <taxon>Pezizomycotina</taxon>
        <taxon>Eurotiomycetes</taxon>
        <taxon>Eurotiomycetidae</taxon>
        <taxon>Eurotiales</taxon>
        <taxon>Aspergillaceae</taxon>
        <taxon>Aspergillus</taxon>
        <taxon>Aspergillus subgen. Circumdati</taxon>
    </lineage>
</organism>
<gene>
    <name evidence="2" type="ORF">BO78DRAFT_119270</name>
</gene>
<evidence type="ECO:0000256" key="1">
    <source>
        <dbReference type="SAM" id="MobiDB-lite"/>
    </source>
</evidence>
<protein>
    <submittedName>
        <fullName evidence="2">Uncharacterized protein</fullName>
    </submittedName>
</protein>
<dbReference type="VEuPathDB" id="FungiDB:BO78DRAFT_119270"/>
<evidence type="ECO:0000313" key="3">
    <source>
        <dbReference type="Proteomes" id="UP000248423"/>
    </source>
</evidence>
<sequence length="92" mass="10070">MPRGSRVGKKGGAEHKRDDPNGGNRKQQASGDSGALKLQRDVAGVDEVKVRDRRDRYRGRISGPGNIIGRWYLAAGEGPGIMNRRRGGKKME</sequence>
<dbReference type="Proteomes" id="UP000248423">
    <property type="component" value="Unassembled WGS sequence"/>
</dbReference>
<accession>A0A319EWK1</accession>